<dbReference type="InterPro" id="IPR004000">
    <property type="entry name" value="Actin"/>
</dbReference>
<comment type="caution">
    <text evidence="2">The sequence shown here is derived from an EMBL/GenBank/DDBJ whole genome shotgun (WGS) entry which is preliminary data.</text>
</comment>
<evidence type="ECO:0000313" key="2">
    <source>
        <dbReference type="EMBL" id="KOO29880.1"/>
    </source>
</evidence>
<dbReference type="AlphaFoldDB" id="A0A0M0JTM3"/>
<dbReference type="InterPro" id="IPR043129">
    <property type="entry name" value="ATPase_NBD"/>
</dbReference>
<evidence type="ECO:0000313" key="3">
    <source>
        <dbReference type="Proteomes" id="UP000037460"/>
    </source>
</evidence>
<dbReference type="Gene3D" id="3.30.420.40">
    <property type="match status" value="2"/>
</dbReference>
<dbReference type="FunFam" id="3.30.420.40:FF:000058">
    <property type="entry name" value="Putative actin-related protein 5"/>
    <property type="match status" value="1"/>
</dbReference>
<dbReference type="SUPFAM" id="SSF53067">
    <property type="entry name" value="Actin-like ATPase domain"/>
    <property type="match status" value="2"/>
</dbReference>
<evidence type="ECO:0000256" key="1">
    <source>
        <dbReference type="RuleBase" id="RU000487"/>
    </source>
</evidence>
<comment type="similarity">
    <text evidence="1">Belongs to the actin family.</text>
</comment>
<reference evidence="3" key="1">
    <citation type="journal article" date="2015" name="PLoS Genet.">
        <title>Genome Sequence and Transcriptome Analyses of Chrysochromulina tobin: Metabolic Tools for Enhanced Algal Fitness in the Prominent Order Prymnesiales (Haptophyceae).</title>
        <authorList>
            <person name="Hovde B.T."/>
            <person name="Deodato C.R."/>
            <person name="Hunsperger H.M."/>
            <person name="Ryken S.A."/>
            <person name="Yost W."/>
            <person name="Jha R.K."/>
            <person name="Patterson J."/>
            <person name="Monnat R.J. Jr."/>
            <person name="Barlow S.B."/>
            <person name="Starkenburg S.R."/>
            <person name="Cattolico R.A."/>
        </authorList>
    </citation>
    <scope>NUCLEOTIDE SEQUENCE</scope>
    <source>
        <strain evidence="3">CCMP291</strain>
    </source>
</reference>
<name>A0A0M0JTM3_9EUKA</name>
<organism evidence="2 3">
    <name type="scientific">Chrysochromulina tobinii</name>
    <dbReference type="NCBI Taxonomy" id="1460289"/>
    <lineage>
        <taxon>Eukaryota</taxon>
        <taxon>Haptista</taxon>
        <taxon>Haptophyta</taxon>
        <taxon>Prymnesiophyceae</taxon>
        <taxon>Prymnesiales</taxon>
        <taxon>Chrysochromulinaceae</taxon>
        <taxon>Chrysochromulina</taxon>
    </lineage>
</organism>
<dbReference type="EMBL" id="JWZX01002339">
    <property type="protein sequence ID" value="KOO29880.1"/>
    <property type="molecule type" value="Genomic_DNA"/>
</dbReference>
<dbReference type="PANTHER" id="PTHR11937">
    <property type="entry name" value="ACTIN"/>
    <property type="match status" value="1"/>
</dbReference>
<dbReference type="SMART" id="SM00268">
    <property type="entry name" value="ACTIN"/>
    <property type="match status" value="1"/>
</dbReference>
<keyword evidence="3" id="KW-1185">Reference proteome</keyword>
<protein>
    <submittedName>
        <fullName evidence="2">Actin-related protein 4-like protein</fullName>
    </submittedName>
</protein>
<proteinExistence type="inferred from homology"/>
<dbReference type="Pfam" id="PF00022">
    <property type="entry name" value="Actin"/>
    <property type="match status" value="2"/>
</dbReference>
<accession>A0A0M0JTM3</accession>
<dbReference type="Gene3D" id="3.90.640.10">
    <property type="entry name" value="Actin, Chain A, domain 4"/>
    <property type="match status" value="1"/>
</dbReference>
<sequence length="391" mass="42330">MATYGTSFVGTLTFDVGSVTTRAGYAGEDSPRTIYPSSVCAWVDDTGGRRKEVLEYEPRFSDDTFARMQIGCTSWAEHPVMLTEPTSAGPSVRQRTAEFMFEELGVPALCVARCAELVAIGLGTTTAVVLELGGEASTAAVVADGSVVMRSVQRSPLGGVNIARTLLQLVSRRPELGSTGLLPACALRPRCDPTYREMREHELARGLLESVGRCLESRQASAQMRKSGKADTARLPPAEYVLPDGRILELSQEGATVAEHLFKEHPVDVGLLTPLPALVMNAIGSVEGEMHKELLRHVILTGGLTCMPGMNERLEDELRAAAAKSATQSIINQAHRMTLMNANAHDRRHGAWLGGSVLGSLGSHTEIWMSRAEYEEHGSPLISRKGMQYNW</sequence>
<dbReference type="Proteomes" id="UP000037460">
    <property type="component" value="Unassembled WGS sequence"/>
</dbReference>
<gene>
    <name evidence="2" type="ORF">Ctob_005213</name>
</gene>
<dbReference type="OrthoDB" id="5132116at2759"/>